<proteinExistence type="predicted"/>
<evidence type="ECO:0000313" key="2">
    <source>
        <dbReference type="EMBL" id="KAG7724022.1"/>
    </source>
</evidence>
<dbReference type="Proteomes" id="UP000697297">
    <property type="component" value="Unassembled WGS sequence"/>
</dbReference>
<keyword evidence="4" id="KW-1185">Reference proteome</keyword>
<gene>
    <name evidence="2" type="ORF">KL933_005165</name>
    <name evidence="3" type="ORF">KL946_005187</name>
</gene>
<evidence type="ECO:0000313" key="5">
    <source>
        <dbReference type="Proteomes" id="UP000738402"/>
    </source>
</evidence>
<evidence type="ECO:0000313" key="4">
    <source>
        <dbReference type="Proteomes" id="UP000697297"/>
    </source>
</evidence>
<evidence type="ECO:0000313" key="3">
    <source>
        <dbReference type="EMBL" id="KAG7761781.1"/>
    </source>
</evidence>
<organism evidence="2 5">
    <name type="scientific">Ogataea haglerorum</name>
    <dbReference type="NCBI Taxonomy" id="1937702"/>
    <lineage>
        <taxon>Eukaryota</taxon>
        <taxon>Fungi</taxon>
        <taxon>Dikarya</taxon>
        <taxon>Ascomycota</taxon>
        <taxon>Saccharomycotina</taxon>
        <taxon>Pichiomycetes</taxon>
        <taxon>Pichiales</taxon>
        <taxon>Pichiaceae</taxon>
        <taxon>Ogataea</taxon>
    </lineage>
</organism>
<name>A0AAN6D0W7_9ASCO</name>
<accession>A0AAN6D0W7</accession>
<feature type="chain" id="PRO_5042993765" evidence="1">
    <location>
        <begin position="23"/>
        <end position="246"/>
    </location>
</feature>
<dbReference type="AlphaFoldDB" id="A0AAN6D0W7"/>
<dbReference type="EMBL" id="JAHLUH010000020">
    <property type="protein sequence ID" value="KAG7724022.1"/>
    <property type="molecule type" value="Genomic_DNA"/>
</dbReference>
<dbReference type="Proteomes" id="UP000738402">
    <property type="component" value="Unassembled WGS sequence"/>
</dbReference>
<comment type="caution">
    <text evidence="2">The sequence shown here is derived from an EMBL/GenBank/DDBJ whole genome shotgun (WGS) entry which is preliminary data.</text>
</comment>
<keyword evidence="1" id="KW-0732">Signal</keyword>
<protein>
    <submittedName>
        <fullName evidence="2">Uncharacterized protein</fullName>
    </submittedName>
</protein>
<reference evidence="2 4" key="1">
    <citation type="journal article" date="2021" name="G3 (Bethesda)">
        <title>Genomic diversity, chromosomal rearrangements, and interspecies hybridization in the ogataea polymorpha species complex.</title>
        <authorList>
            <person name="Hanson S.J."/>
            <person name="Cinneide E.O."/>
            <person name="Salzberg L.I."/>
            <person name="Wolfe K.H."/>
            <person name="McGowan J."/>
            <person name="Fitzpatrick D.A."/>
            <person name="Matlin K."/>
        </authorList>
    </citation>
    <scope>NUCLEOTIDE SEQUENCE</scope>
    <source>
        <strain evidence="3">81-436-3</strain>
        <strain evidence="2">83-405-1</strain>
    </source>
</reference>
<evidence type="ECO:0000256" key="1">
    <source>
        <dbReference type="SAM" id="SignalP"/>
    </source>
</evidence>
<sequence>MLLLRSCRPIFLAGSLLPALRGLSTSALRRQTFNLGQDPPRYKVPNEKEQRNPIKYRSRESLFFNKTLPAKFRLGNEPMYENPLAGFVAGAKRFSLAFGFVGLCFSYLMLQTEYVLPELCEAFAAASLLPYPMVQYLYSPYVLRIYRLYDTTKEQTLENLVADETLVFQKLNWSGFKVYNELVKVEDLQVAAKDTPEGRFGFSNMIAREKDDLTRSFYVVDGFGGMRMNRIWKIAEMHSGIESARP</sequence>
<dbReference type="EMBL" id="JAHLUN010000020">
    <property type="protein sequence ID" value="KAG7761781.1"/>
    <property type="molecule type" value="Genomic_DNA"/>
</dbReference>
<feature type="signal peptide" evidence="1">
    <location>
        <begin position="1"/>
        <end position="22"/>
    </location>
</feature>